<dbReference type="EMBL" id="JAAZIL010000052">
    <property type="protein sequence ID" value="NLZ24520.1"/>
    <property type="molecule type" value="Genomic_DNA"/>
</dbReference>
<dbReference type="AlphaFoldDB" id="A0A847VDG4"/>
<comment type="caution">
    <text evidence="2">The sequence shown here is derived from an EMBL/GenBank/DDBJ whole genome shotgun (WGS) entry which is preliminary data.</text>
</comment>
<evidence type="ECO:0000313" key="2">
    <source>
        <dbReference type="EMBL" id="NLZ24520.1"/>
    </source>
</evidence>
<name>A0A847VDG4_9BACT</name>
<keyword evidence="1" id="KW-1133">Transmembrane helix</keyword>
<evidence type="ECO:0008006" key="4">
    <source>
        <dbReference type="Google" id="ProtNLM"/>
    </source>
</evidence>
<reference evidence="2 3" key="1">
    <citation type="journal article" date="2020" name="Biotechnol. Biofuels">
        <title>New insights from the biogas microbiome by comprehensive genome-resolved metagenomics of nearly 1600 species originating from multiple anaerobic digesters.</title>
        <authorList>
            <person name="Campanaro S."/>
            <person name="Treu L."/>
            <person name="Rodriguez-R L.M."/>
            <person name="Kovalovszki A."/>
            <person name="Ziels R.M."/>
            <person name="Maus I."/>
            <person name="Zhu X."/>
            <person name="Kougias P.G."/>
            <person name="Basile A."/>
            <person name="Luo G."/>
            <person name="Schluter A."/>
            <person name="Konstantinidis K.T."/>
            <person name="Angelidaki I."/>
        </authorList>
    </citation>
    <scope>NUCLEOTIDE SEQUENCE [LARGE SCALE GENOMIC DNA]</scope>
    <source>
        <strain evidence="2">AS19jrsBPTG_9</strain>
    </source>
</reference>
<gene>
    <name evidence="2" type="ORF">GX888_02120</name>
</gene>
<evidence type="ECO:0000256" key="1">
    <source>
        <dbReference type="SAM" id="Phobius"/>
    </source>
</evidence>
<organism evidence="2 3">
    <name type="scientific">Candidatus Dojkabacteria bacterium</name>
    <dbReference type="NCBI Taxonomy" id="2099670"/>
    <lineage>
        <taxon>Bacteria</taxon>
        <taxon>Candidatus Dojkabacteria</taxon>
    </lineage>
</organism>
<keyword evidence="1" id="KW-0472">Membrane</keyword>
<proteinExistence type="predicted"/>
<dbReference type="Proteomes" id="UP000564033">
    <property type="component" value="Unassembled WGS sequence"/>
</dbReference>
<keyword evidence="1" id="KW-0812">Transmembrane</keyword>
<sequence length="186" mass="21275">MFKRKDNPKSIDFLQPVGQSEKVVQASFDWLTTIGKTLLIATHLIVLSAFVFRLLKDGRNNDLTKKINDQVKVLENDTWKRSVIKYENLQSLLKDIKVVKGEQEANSKLIAEILDGVPYTLDIESISIKGKKISMSLRTVDFTALKNYEDSLKSNEDYYKDVKFNIQKKGDELQVSISFEVIGEIK</sequence>
<feature type="transmembrane region" description="Helical" evidence="1">
    <location>
        <begin position="37"/>
        <end position="55"/>
    </location>
</feature>
<evidence type="ECO:0000313" key="3">
    <source>
        <dbReference type="Proteomes" id="UP000564033"/>
    </source>
</evidence>
<accession>A0A847VDG4</accession>
<protein>
    <recommendedName>
        <fullName evidence="4">PilN domain-containing protein</fullName>
    </recommendedName>
</protein>